<organism evidence="1 2">
    <name type="scientific">Curtobacterium aurantiacum</name>
    <dbReference type="NCBI Taxonomy" id="3236919"/>
    <lineage>
        <taxon>Bacteria</taxon>
        <taxon>Bacillati</taxon>
        <taxon>Actinomycetota</taxon>
        <taxon>Actinomycetes</taxon>
        <taxon>Micrococcales</taxon>
        <taxon>Microbacteriaceae</taxon>
        <taxon>Curtobacterium</taxon>
    </lineage>
</organism>
<accession>A0ABS5VGK1</accession>
<sequence>MRTRQQRLVGLAERVLLHQPDVVPDSILFEWGDHRGRDWEQTLTVHYDVGDGSTGTHHRHHYFI</sequence>
<evidence type="ECO:0000313" key="1">
    <source>
        <dbReference type="EMBL" id="MBT1588610.1"/>
    </source>
</evidence>
<evidence type="ECO:0000313" key="2">
    <source>
        <dbReference type="Proteomes" id="UP001519641"/>
    </source>
</evidence>
<comment type="caution">
    <text evidence="1">The sequence shown here is derived from an EMBL/GenBank/DDBJ whole genome shotgun (WGS) entry which is preliminary data.</text>
</comment>
<dbReference type="Proteomes" id="UP001519641">
    <property type="component" value="Unassembled WGS sequence"/>
</dbReference>
<proteinExistence type="predicted"/>
<name>A0ABS5VGK1_9MICO</name>
<dbReference type="RefSeq" id="WP_214529084.1">
    <property type="nucleotide sequence ID" value="NZ_JAHEWO010000006.1"/>
</dbReference>
<dbReference type="EMBL" id="JAHEWS010000019">
    <property type="protein sequence ID" value="MBT1588610.1"/>
    <property type="molecule type" value="Genomic_DNA"/>
</dbReference>
<keyword evidence="2" id="KW-1185">Reference proteome</keyword>
<gene>
    <name evidence="1" type="ORF">KK097_12365</name>
</gene>
<protein>
    <submittedName>
        <fullName evidence="1">Uncharacterized protein</fullName>
    </submittedName>
</protein>
<reference evidence="1 2" key="1">
    <citation type="submission" date="2021-05" db="EMBL/GenBank/DDBJ databases">
        <title>Whole genome sequence of Curtobacterium flaccumfaciens pv. flaccumfaciens strain CFBP 8819.</title>
        <authorList>
            <person name="Osdaghi E."/>
            <person name="Taghouti G."/>
            <person name="Portier P."/>
            <person name="Fazliarab A."/>
            <person name="Taghavi S.M."/>
            <person name="Briand M."/>
            <person name="Le-Saux M."/>
            <person name="Jacques M.-A."/>
        </authorList>
    </citation>
    <scope>NUCLEOTIDE SEQUENCE [LARGE SCALE GENOMIC DNA]</scope>
    <source>
        <strain evidence="1 2">CFBP 8819</strain>
    </source>
</reference>